<dbReference type="Gene3D" id="3.90.25.10">
    <property type="entry name" value="UDP-galactose 4-epimerase, domain 1"/>
    <property type="match status" value="1"/>
</dbReference>
<evidence type="ECO:0000256" key="4">
    <source>
        <dbReference type="ARBA" id="ARBA00023235"/>
    </source>
</evidence>
<dbReference type="InterPro" id="IPR001509">
    <property type="entry name" value="Epimerase_deHydtase"/>
</dbReference>
<dbReference type="SUPFAM" id="SSF51735">
    <property type="entry name" value="NAD(P)-binding Rossmann-fold domains"/>
    <property type="match status" value="1"/>
</dbReference>
<evidence type="ECO:0000313" key="6">
    <source>
        <dbReference type="EMBL" id="SVA60124.1"/>
    </source>
</evidence>
<accession>A0A381X5W0</accession>
<gene>
    <name evidence="6" type="ORF">METZ01_LOCUS112978</name>
</gene>
<dbReference type="AlphaFoldDB" id="A0A381X5W0"/>
<sequence>MVGSAIVRFLKESGYKNIITASREELELTNQSEVNNFFKLNEIDVVFNAAAKVGGIVGNASYPGDFIHQNLMIQTNLLDASIRSEIDRFIFLGSCCIYPKFCDQPMKEEYLLTGDLEPTDEPYAIGKIAGIISCQALYQQYGLKSVCPMPINLFGKGDNLHPENSHIIAGLMRRLHFAKINEEETTIVWGSGKVKREYMHVDDCAEAIVFVSDKFDNGEIINIAPGTELTTRETAKVIADVVGYKGKLVQDTTKPDGTIRKLACSEKMRALGWEPKLDFHEALTVTYEDFKEEILSGRWD</sequence>
<proteinExistence type="inferred from homology"/>
<evidence type="ECO:0000256" key="3">
    <source>
        <dbReference type="ARBA" id="ARBA00023002"/>
    </source>
</evidence>
<keyword evidence="3" id="KW-0560">Oxidoreductase</keyword>
<organism evidence="6">
    <name type="scientific">marine metagenome</name>
    <dbReference type="NCBI Taxonomy" id="408172"/>
    <lineage>
        <taxon>unclassified sequences</taxon>
        <taxon>metagenomes</taxon>
        <taxon>ecological metagenomes</taxon>
    </lineage>
</organism>
<dbReference type="PANTHER" id="PTHR43238:SF1">
    <property type="entry name" value="GDP-L-FUCOSE SYNTHASE"/>
    <property type="match status" value="1"/>
</dbReference>
<feature type="domain" description="NAD-dependent epimerase/dehydratase" evidence="5">
    <location>
        <begin position="1"/>
        <end position="224"/>
    </location>
</feature>
<dbReference type="EMBL" id="UINC01014027">
    <property type="protein sequence ID" value="SVA60124.1"/>
    <property type="molecule type" value="Genomic_DNA"/>
</dbReference>
<dbReference type="Gene3D" id="3.40.50.720">
    <property type="entry name" value="NAD(P)-binding Rossmann-like Domain"/>
    <property type="match status" value="1"/>
</dbReference>
<keyword evidence="4" id="KW-0413">Isomerase</keyword>
<dbReference type="InterPro" id="IPR028614">
    <property type="entry name" value="GDP_fucose/colitose_synth"/>
</dbReference>
<dbReference type="GO" id="GO:0016853">
    <property type="term" value="F:isomerase activity"/>
    <property type="evidence" value="ECO:0007669"/>
    <property type="project" value="UniProtKB-KW"/>
</dbReference>
<name>A0A381X5W0_9ZZZZ</name>
<dbReference type="HAMAP" id="MF_00956">
    <property type="entry name" value="GDP_fucose_synth"/>
    <property type="match status" value="1"/>
</dbReference>
<evidence type="ECO:0000256" key="2">
    <source>
        <dbReference type="ARBA" id="ARBA00022857"/>
    </source>
</evidence>
<evidence type="ECO:0000259" key="5">
    <source>
        <dbReference type="Pfam" id="PF01370"/>
    </source>
</evidence>
<dbReference type="Pfam" id="PF01370">
    <property type="entry name" value="Epimerase"/>
    <property type="match status" value="1"/>
</dbReference>
<evidence type="ECO:0000256" key="1">
    <source>
        <dbReference type="ARBA" id="ARBA00005959"/>
    </source>
</evidence>
<comment type="similarity">
    <text evidence="1">Belongs to the NAD(P)-dependent epimerase/dehydratase family. Fucose synthase subfamily.</text>
</comment>
<dbReference type="InterPro" id="IPR036291">
    <property type="entry name" value="NAD(P)-bd_dom_sf"/>
</dbReference>
<dbReference type="CDD" id="cd05239">
    <property type="entry name" value="GDP_FS_SDR_e"/>
    <property type="match status" value="1"/>
</dbReference>
<protein>
    <recommendedName>
        <fullName evidence="5">NAD-dependent epimerase/dehydratase domain-containing protein</fullName>
    </recommendedName>
</protein>
<dbReference type="PANTHER" id="PTHR43238">
    <property type="entry name" value="GDP-L-FUCOSE SYNTHASE"/>
    <property type="match status" value="1"/>
</dbReference>
<keyword evidence="2" id="KW-0521">NADP</keyword>
<dbReference type="GO" id="GO:0050577">
    <property type="term" value="F:GDP-L-fucose synthase activity"/>
    <property type="evidence" value="ECO:0007669"/>
    <property type="project" value="TreeGrafter"/>
</dbReference>
<reference evidence="6" key="1">
    <citation type="submission" date="2018-05" db="EMBL/GenBank/DDBJ databases">
        <authorList>
            <person name="Lanie J.A."/>
            <person name="Ng W.-L."/>
            <person name="Kazmierczak K.M."/>
            <person name="Andrzejewski T.M."/>
            <person name="Davidsen T.M."/>
            <person name="Wayne K.J."/>
            <person name="Tettelin H."/>
            <person name="Glass J.I."/>
            <person name="Rusch D."/>
            <person name="Podicherti R."/>
            <person name="Tsui H.-C.T."/>
            <person name="Winkler M.E."/>
        </authorList>
    </citation>
    <scope>NUCLEOTIDE SEQUENCE</scope>
</reference>